<dbReference type="InterPro" id="IPR023584">
    <property type="entry name" value="Ribosome_recyc_fac_dom"/>
</dbReference>
<feature type="domain" description="Ribosome recycling factor" evidence="4">
    <location>
        <begin position="130"/>
        <end position="288"/>
    </location>
</feature>
<comment type="similarity">
    <text evidence="1">Belongs to the RRF family.</text>
</comment>
<dbReference type="GO" id="GO:0043023">
    <property type="term" value="F:ribosomal large subunit binding"/>
    <property type="evidence" value="ECO:0007669"/>
    <property type="project" value="TreeGrafter"/>
</dbReference>
<gene>
    <name evidence="5" type="ORF">ALEPTO_LOCUS9</name>
</gene>
<dbReference type="InterPro" id="IPR002661">
    <property type="entry name" value="Ribosome_recyc_fac"/>
</dbReference>
<dbReference type="Gene3D" id="3.30.1360.40">
    <property type="match status" value="1"/>
</dbReference>
<dbReference type="InterPro" id="IPR000037">
    <property type="entry name" value="SsrA-bd_prot"/>
</dbReference>
<evidence type="ECO:0000256" key="2">
    <source>
        <dbReference type="ARBA" id="ARBA00022917"/>
    </source>
</evidence>
<evidence type="ECO:0000256" key="3">
    <source>
        <dbReference type="ARBA" id="ARBA00024909"/>
    </source>
</evidence>
<evidence type="ECO:0000256" key="1">
    <source>
        <dbReference type="ARBA" id="ARBA00005912"/>
    </source>
</evidence>
<comment type="caution">
    <text evidence="5">The sequence shown here is derived from an EMBL/GenBank/DDBJ whole genome shotgun (WGS) entry which is preliminary data.</text>
</comment>
<dbReference type="Gene3D" id="1.10.132.20">
    <property type="entry name" value="Ribosome-recycling factor"/>
    <property type="match status" value="1"/>
</dbReference>
<dbReference type="Gene3D" id="2.40.280.10">
    <property type="match status" value="1"/>
</dbReference>
<dbReference type="Pfam" id="PF01765">
    <property type="entry name" value="RRF"/>
    <property type="match status" value="1"/>
</dbReference>
<dbReference type="EMBL" id="CAJVPS010000001">
    <property type="protein sequence ID" value="CAG8437315.1"/>
    <property type="molecule type" value="Genomic_DNA"/>
</dbReference>
<keyword evidence="6" id="KW-1185">Reference proteome</keyword>
<dbReference type="OrthoDB" id="2404247at2759"/>
<dbReference type="Proteomes" id="UP000789508">
    <property type="component" value="Unassembled WGS sequence"/>
</dbReference>
<evidence type="ECO:0000313" key="5">
    <source>
        <dbReference type="EMBL" id="CAG8437315.1"/>
    </source>
</evidence>
<protein>
    <submittedName>
        <fullName evidence="5">6938_t:CDS:1</fullName>
    </submittedName>
</protein>
<dbReference type="InterPro" id="IPR023620">
    <property type="entry name" value="SmpB"/>
</dbReference>
<dbReference type="SUPFAM" id="SSF74982">
    <property type="entry name" value="Small protein B (SmpB)"/>
    <property type="match status" value="1"/>
</dbReference>
<evidence type="ECO:0000313" key="6">
    <source>
        <dbReference type="Proteomes" id="UP000789508"/>
    </source>
</evidence>
<dbReference type="SUPFAM" id="SSF55194">
    <property type="entry name" value="Ribosome recycling factor, RRF"/>
    <property type="match status" value="1"/>
</dbReference>
<dbReference type="AlphaFoldDB" id="A0A9N8V0S7"/>
<dbReference type="GO" id="GO:0006412">
    <property type="term" value="P:translation"/>
    <property type="evidence" value="ECO:0007669"/>
    <property type="project" value="UniProtKB-KW"/>
</dbReference>
<dbReference type="PROSITE" id="PS01317">
    <property type="entry name" value="SSRP"/>
    <property type="match status" value="1"/>
</dbReference>
<dbReference type="InterPro" id="IPR020081">
    <property type="entry name" value="SsrA-bd_prot_CS"/>
</dbReference>
<accession>A0A9N8V0S7</accession>
<comment type="function">
    <text evidence="3">Necessary for protein synthesis in mitochondria. Functions as a ribosome recycling factor in mitochondria.</text>
</comment>
<dbReference type="PANTHER" id="PTHR20982">
    <property type="entry name" value="RIBOSOME RECYCLING FACTOR"/>
    <property type="match status" value="1"/>
</dbReference>
<keyword evidence="2" id="KW-0648">Protein biosynthesis</keyword>
<dbReference type="GO" id="GO:0003723">
    <property type="term" value="F:RNA binding"/>
    <property type="evidence" value="ECO:0007669"/>
    <property type="project" value="InterPro"/>
</dbReference>
<sequence length="290" mass="33989">MGNKLIAQVKKNLCDYKIIEKFVAGIVLTGNEIKSVRNYQSSIDESYIFPQQQELYVLNMHIAVYKYSHTASLVQARDPKRRRKLGWAKLEIALAQRLRKYQIKEKVKEKELKRRLKNEPFYWELRVSINKLERVRSNRISVELIGSLIIEYQGEKKMIKSLASSRVSPSHELVVRAFDPKLIPLISKAILDSQLGYKVEKTTKEEVYFALLPMTTEIRERLIKNVKVITEEGKKAFRLVHQEIKNALKKVPNLSQDQKRNYERQGDKLVRDYQDKLISAEEKKVRELSS</sequence>
<evidence type="ECO:0000259" key="4">
    <source>
        <dbReference type="Pfam" id="PF01765"/>
    </source>
</evidence>
<name>A0A9N8V0S7_9GLOM</name>
<reference evidence="5" key="1">
    <citation type="submission" date="2021-06" db="EMBL/GenBank/DDBJ databases">
        <authorList>
            <person name="Kallberg Y."/>
            <person name="Tangrot J."/>
            <person name="Rosling A."/>
        </authorList>
    </citation>
    <scope>NUCLEOTIDE SEQUENCE</scope>
    <source>
        <strain evidence="5">FL130A</strain>
    </source>
</reference>
<proteinExistence type="inferred from homology"/>
<dbReference type="Pfam" id="PF01668">
    <property type="entry name" value="SmpB"/>
    <property type="match status" value="1"/>
</dbReference>
<organism evidence="5 6">
    <name type="scientific">Ambispora leptoticha</name>
    <dbReference type="NCBI Taxonomy" id="144679"/>
    <lineage>
        <taxon>Eukaryota</taxon>
        <taxon>Fungi</taxon>
        <taxon>Fungi incertae sedis</taxon>
        <taxon>Mucoromycota</taxon>
        <taxon>Glomeromycotina</taxon>
        <taxon>Glomeromycetes</taxon>
        <taxon>Archaeosporales</taxon>
        <taxon>Ambisporaceae</taxon>
        <taxon>Ambispora</taxon>
    </lineage>
</organism>
<dbReference type="PANTHER" id="PTHR20982:SF3">
    <property type="entry name" value="MITOCHONDRIAL RIBOSOME RECYCLING FACTOR PSEUDO 1"/>
    <property type="match status" value="1"/>
</dbReference>
<dbReference type="InterPro" id="IPR036191">
    <property type="entry name" value="RRF_sf"/>
</dbReference>